<dbReference type="OrthoDB" id="161023at2759"/>
<organism evidence="2 3">
    <name type="scientific">Phytophthora boehmeriae</name>
    <dbReference type="NCBI Taxonomy" id="109152"/>
    <lineage>
        <taxon>Eukaryota</taxon>
        <taxon>Sar</taxon>
        <taxon>Stramenopiles</taxon>
        <taxon>Oomycota</taxon>
        <taxon>Peronosporomycetes</taxon>
        <taxon>Peronosporales</taxon>
        <taxon>Peronosporaceae</taxon>
        <taxon>Phytophthora</taxon>
    </lineage>
</organism>
<dbReference type="Pfam" id="PF09808">
    <property type="entry name" value="SNAPC1"/>
    <property type="match status" value="1"/>
</dbReference>
<feature type="region of interest" description="Disordered" evidence="1">
    <location>
        <begin position="1"/>
        <end position="26"/>
    </location>
</feature>
<evidence type="ECO:0000313" key="2">
    <source>
        <dbReference type="EMBL" id="KAG7398963.1"/>
    </source>
</evidence>
<evidence type="ECO:0000256" key="1">
    <source>
        <dbReference type="SAM" id="MobiDB-lite"/>
    </source>
</evidence>
<dbReference type="Proteomes" id="UP000693981">
    <property type="component" value="Unassembled WGS sequence"/>
</dbReference>
<comment type="caution">
    <text evidence="2">The sequence shown here is derived from an EMBL/GenBank/DDBJ whole genome shotgun (WGS) entry which is preliminary data.</text>
</comment>
<gene>
    <name evidence="2" type="ORF">PHYBOEH_010068</name>
</gene>
<dbReference type="AlphaFoldDB" id="A0A8T1X4I2"/>
<proteinExistence type="predicted"/>
<keyword evidence="3" id="KW-1185">Reference proteome</keyword>
<evidence type="ECO:0000313" key="3">
    <source>
        <dbReference type="Proteomes" id="UP000693981"/>
    </source>
</evidence>
<sequence>MLPVSRSKPPLARRPPRPLSHASKQPDIDWDGALQHFSVCVRQDLHELNERFVKENVISFSAWKLLWREMNMSAAFHVEFWESTPTFTHKAILQEALGEFTYKQIGEED</sequence>
<dbReference type="InterPro" id="IPR019188">
    <property type="entry name" value="SNAPC1"/>
</dbReference>
<feature type="compositionally biased region" description="Low complexity" evidence="1">
    <location>
        <begin position="1"/>
        <end position="10"/>
    </location>
</feature>
<dbReference type="EMBL" id="JAGDFL010000067">
    <property type="protein sequence ID" value="KAG7398963.1"/>
    <property type="molecule type" value="Genomic_DNA"/>
</dbReference>
<accession>A0A8T1X4I2</accession>
<name>A0A8T1X4I2_9STRA</name>
<protein>
    <submittedName>
        <fullName evidence="2">Uncharacterized protein</fullName>
    </submittedName>
</protein>
<reference evidence="2" key="1">
    <citation type="submission" date="2021-02" db="EMBL/GenBank/DDBJ databases">
        <authorList>
            <person name="Palmer J.M."/>
        </authorList>
    </citation>
    <scope>NUCLEOTIDE SEQUENCE</scope>
    <source>
        <strain evidence="2">SCRP23</strain>
    </source>
</reference>